<evidence type="ECO:0000256" key="2">
    <source>
        <dbReference type="ARBA" id="ARBA00023015"/>
    </source>
</evidence>
<keyword evidence="7" id="KW-1185">Reference proteome</keyword>
<evidence type="ECO:0000256" key="1">
    <source>
        <dbReference type="ARBA" id="ARBA00011046"/>
    </source>
</evidence>
<dbReference type="SUPFAM" id="SSF46785">
    <property type="entry name" value="Winged helix' DNA-binding domain"/>
    <property type="match status" value="1"/>
</dbReference>
<keyword evidence="2" id="KW-0805">Transcription regulation</keyword>
<dbReference type="PIRSF" id="PIRSF019455">
    <property type="entry name" value="CopR_AtkY"/>
    <property type="match status" value="1"/>
</dbReference>
<keyword evidence="4" id="KW-0804">Transcription</keyword>
<evidence type="ECO:0000256" key="3">
    <source>
        <dbReference type="ARBA" id="ARBA00023125"/>
    </source>
</evidence>
<dbReference type="InterPro" id="IPR036388">
    <property type="entry name" value="WH-like_DNA-bd_sf"/>
</dbReference>
<dbReference type="AlphaFoldDB" id="A0A518CVY3"/>
<feature type="region of interest" description="Disordered" evidence="5">
    <location>
        <begin position="1"/>
        <end position="24"/>
    </location>
</feature>
<dbReference type="OrthoDB" id="214792at2"/>
<keyword evidence="3" id="KW-0238">DNA-binding</keyword>
<proteinExistence type="inferred from homology"/>
<dbReference type="GO" id="GO:0003677">
    <property type="term" value="F:DNA binding"/>
    <property type="evidence" value="ECO:0007669"/>
    <property type="project" value="UniProtKB-KW"/>
</dbReference>
<sequence length="152" mass="16851">MARRKTTPRSAKPERTPQSRHELGARQHAIMTVLWEAGEATVAQVHEALTGDEARALTTVATMLTKMEAKGVVEARRDGRQLVYRPTVTREEVRRTMVGSLTETLFGGRPEELVSHLLDEQALSDADVDRLRALLEQHGSDAGRKGGRRDDA</sequence>
<name>A0A518CVY3_9BACT</name>
<dbReference type="Gene3D" id="1.10.10.10">
    <property type="entry name" value="Winged helix-like DNA-binding domain superfamily/Winged helix DNA-binding domain"/>
    <property type="match status" value="1"/>
</dbReference>
<accession>A0A518CVY3</accession>
<dbReference type="RefSeq" id="WP_145182978.1">
    <property type="nucleotide sequence ID" value="NZ_CP036290.1"/>
</dbReference>
<reference evidence="6 7" key="1">
    <citation type="submission" date="2019-02" db="EMBL/GenBank/DDBJ databases">
        <title>Deep-cultivation of Planctomycetes and their phenomic and genomic characterization uncovers novel biology.</title>
        <authorList>
            <person name="Wiegand S."/>
            <person name="Jogler M."/>
            <person name="Boedeker C."/>
            <person name="Pinto D."/>
            <person name="Vollmers J."/>
            <person name="Rivas-Marin E."/>
            <person name="Kohn T."/>
            <person name="Peeters S.H."/>
            <person name="Heuer A."/>
            <person name="Rast P."/>
            <person name="Oberbeckmann S."/>
            <person name="Bunk B."/>
            <person name="Jeske O."/>
            <person name="Meyerdierks A."/>
            <person name="Storesund J.E."/>
            <person name="Kallscheuer N."/>
            <person name="Luecker S."/>
            <person name="Lage O.M."/>
            <person name="Pohl T."/>
            <person name="Merkel B.J."/>
            <person name="Hornburger P."/>
            <person name="Mueller R.-W."/>
            <person name="Bruemmer F."/>
            <person name="Labrenz M."/>
            <person name="Spormann A.M."/>
            <person name="Op den Camp H."/>
            <person name="Overmann J."/>
            <person name="Amann R."/>
            <person name="Jetten M.S.M."/>
            <person name="Mascher T."/>
            <person name="Medema M.H."/>
            <person name="Devos D.P."/>
            <person name="Kaster A.-K."/>
            <person name="Ovreas L."/>
            <person name="Rohde M."/>
            <person name="Galperin M.Y."/>
            <person name="Jogler C."/>
        </authorList>
    </citation>
    <scope>NUCLEOTIDE SEQUENCE [LARGE SCALE GENOMIC DNA]</scope>
    <source>
        <strain evidence="6 7">Pla163</strain>
    </source>
</reference>
<evidence type="ECO:0000313" key="6">
    <source>
        <dbReference type="EMBL" id="QDU83386.1"/>
    </source>
</evidence>
<feature type="compositionally biased region" description="Basic and acidic residues" evidence="5">
    <location>
        <begin position="11"/>
        <end position="24"/>
    </location>
</feature>
<organism evidence="6 7">
    <name type="scientific">Rohdeia mirabilis</name>
    <dbReference type="NCBI Taxonomy" id="2528008"/>
    <lineage>
        <taxon>Bacteria</taxon>
        <taxon>Pseudomonadati</taxon>
        <taxon>Planctomycetota</taxon>
        <taxon>Planctomycetia</taxon>
        <taxon>Planctomycetia incertae sedis</taxon>
        <taxon>Rohdeia</taxon>
    </lineage>
</organism>
<dbReference type="Pfam" id="PF03965">
    <property type="entry name" value="Penicillinase_R"/>
    <property type="match status" value="1"/>
</dbReference>
<dbReference type="Gene3D" id="1.10.4040.10">
    <property type="entry name" value="Penicillinase repressor domain"/>
    <property type="match status" value="1"/>
</dbReference>
<evidence type="ECO:0000256" key="4">
    <source>
        <dbReference type="ARBA" id="ARBA00023163"/>
    </source>
</evidence>
<protein>
    <submittedName>
        <fullName evidence="6">Penicillinase repressor</fullName>
    </submittedName>
</protein>
<evidence type="ECO:0000313" key="7">
    <source>
        <dbReference type="Proteomes" id="UP000319342"/>
    </source>
</evidence>
<gene>
    <name evidence="6" type="primary">blaI_1</name>
    <name evidence="6" type="ORF">Pla163_04850</name>
</gene>
<dbReference type="InterPro" id="IPR036390">
    <property type="entry name" value="WH_DNA-bd_sf"/>
</dbReference>
<dbReference type="EMBL" id="CP036290">
    <property type="protein sequence ID" value="QDU83386.1"/>
    <property type="molecule type" value="Genomic_DNA"/>
</dbReference>
<dbReference type="Proteomes" id="UP000319342">
    <property type="component" value="Chromosome"/>
</dbReference>
<dbReference type="GO" id="GO:0045892">
    <property type="term" value="P:negative regulation of DNA-templated transcription"/>
    <property type="evidence" value="ECO:0007669"/>
    <property type="project" value="InterPro"/>
</dbReference>
<evidence type="ECO:0000256" key="5">
    <source>
        <dbReference type="SAM" id="MobiDB-lite"/>
    </source>
</evidence>
<comment type="similarity">
    <text evidence="1">Belongs to the BlaI transcriptional regulatory family.</text>
</comment>
<dbReference type="InterPro" id="IPR005650">
    <property type="entry name" value="BlaI_family"/>
</dbReference>